<dbReference type="Proteomes" id="UP000565745">
    <property type="component" value="Unassembled WGS sequence"/>
</dbReference>
<evidence type="ECO:0000256" key="1">
    <source>
        <dbReference type="ARBA" id="ARBA00009732"/>
    </source>
</evidence>
<dbReference type="GO" id="GO:0043866">
    <property type="term" value="F:adenylyl-sulfate reductase (thioredoxin) activity"/>
    <property type="evidence" value="ECO:0007669"/>
    <property type="project" value="UniProtKB-EC"/>
</dbReference>
<feature type="binding site" evidence="4">
    <location>
        <position position="224"/>
    </location>
    <ligand>
        <name>[4Fe-4S] cluster</name>
        <dbReference type="ChEBI" id="CHEBI:49883"/>
    </ligand>
</feature>
<feature type="region of interest" description="Disordered" evidence="5">
    <location>
        <begin position="1"/>
        <end position="26"/>
    </location>
</feature>
<comment type="cofactor">
    <cofactor evidence="4">
        <name>[4Fe-4S] cluster</name>
        <dbReference type="ChEBI" id="CHEBI:49883"/>
    </cofactor>
    <text evidence="4">Binds 1 [4Fe-4S] cluster per subunit.</text>
</comment>
<feature type="domain" description="Phosphoadenosine phosphosulphate reductase" evidence="6">
    <location>
        <begin position="55"/>
        <end position="226"/>
    </location>
</feature>
<dbReference type="OrthoDB" id="9794018at2"/>
<feature type="compositionally biased region" description="Pro residues" evidence="5">
    <location>
        <begin position="1"/>
        <end position="10"/>
    </location>
</feature>
<evidence type="ECO:0000313" key="8">
    <source>
        <dbReference type="Proteomes" id="UP000565745"/>
    </source>
</evidence>
<comment type="subcellular location">
    <subcellularLocation>
        <location evidence="4">Cytoplasm</location>
    </subcellularLocation>
</comment>
<organism evidence="7 8">
    <name type="scientific">Sulfitobacter noctilucicola</name>
    <dbReference type="NCBI Taxonomy" id="1342301"/>
    <lineage>
        <taxon>Bacteria</taxon>
        <taxon>Pseudomonadati</taxon>
        <taxon>Pseudomonadota</taxon>
        <taxon>Alphaproteobacteria</taxon>
        <taxon>Rhodobacterales</taxon>
        <taxon>Roseobacteraceae</taxon>
        <taxon>Sulfitobacter</taxon>
    </lineage>
</organism>
<accession>A0A7W6MCT1</accession>
<evidence type="ECO:0000256" key="4">
    <source>
        <dbReference type="HAMAP-Rule" id="MF_00063"/>
    </source>
</evidence>
<gene>
    <name evidence="4" type="primary">cysH</name>
    <name evidence="7" type="ORF">GGR93_003519</name>
</gene>
<dbReference type="AlphaFoldDB" id="A0A7W6MCT1"/>
<keyword evidence="4" id="KW-0479">Metal-binding</keyword>
<evidence type="ECO:0000256" key="5">
    <source>
        <dbReference type="SAM" id="MobiDB-lite"/>
    </source>
</evidence>
<keyword evidence="4" id="KW-0963">Cytoplasm</keyword>
<dbReference type="PANTHER" id="PTHR46509:SF1">
    <property type="entry name" value="PHOSPHOADENOSINE PHOSPHOSULFATE REDUCTASE"/>
    <property type="match status" value="1"/>
</dbReference>
<dbReference type="Pfam" id="PF01507">
    <property type="entry name" value="PAPS_reduct"/>
    <property type="match status" value="1"/>
</dbReference>
<dbReference type="GO" id="GO:0070814">
    <property type="term" value="P:hydrogen sulfide biosynthetic process"/>
    <property type="evidence" value="ECO:0007669"/>
    <property type="project" value="UniProtKB-UniRule"/>
</dbReference>
<dbReference type="NCBIfam" id="NF002537">
    <property type="entry name" value="PRK02090.1"/>
    <property type="match status" value="1"/>
</dbReference>
<evidence type="ECO:0000259" key="6">
    <source>
        <dbReference type="Pfam" id="PF01507"/>
    </source>
</evidence>
<reference evidence="7 8" key="1">
    <citation type="submission" date="2020-08" db="EMBL/GenBank/DDBJ databases">
        <title>Genomic Encyclopedia of Type Strains, Phase IV (KMG-IV): sequencing the most valuable type-strain genomes for metagenomic binning, comparative biology and taxonomic classification.</title>
        <authorList>
            <person name="Goeker M."/>
        </authorList>
    </citation>
    <scope>NUCLEOTIDE SEQUENCE [LARGE SCALE GENOMIC DNA]</scope>
    <source>
        <strain evidence="7 8">DSM 101015</strain>
    </source>
</reference>
<dbReference type="RefSeq" id="WP_025054051.1">
    <property type="nucleotide sequence ID" value="NZ_JACIFU010000005.1"/>
</dbReference>
<comment type="catalytic activity">
    <reaction evidence="4">
        <text>[thioredoxin]-disulfide + sulfite + AMP + 2 H(+) = adenosine 5'-phosphosulfate + [thioredoxin]-dithiol</text>
        <dbReference type="Rhea" id="RHEA:21976"/>
        <dbReference type="Rhea" id="RHEA-COMP:10698"/>
        <dbReference type="Rhea" id="RHEA-COMP:10700"/>
        <dbReference type="ChEBI" id="CHEBI:15378"/>
        <dbReference type="ChEBI" id="CHEBI:17359"/>
        <dbReference type="ChEBI" id="CHEBI:29950"/>
        <dbReference type="ChEBI" id="CHEBI:50058"/>
        <dbReference type="ChEBI" id="CHEBI:58243"/>
        <dbReference type="ChEBI" id="CHEBI:456215"/>
        <dbReference type="EC" id="1.8.4.10"/>
    </reaction>
</comment>
<dbReference type="GO" id="GO:0004604">
    <property type="term" value="F:phosphoadenylyl-sulfate reductase (thioredoxin) activity"/>
    <property type="evidence" value="ECO:0007669"/>
    <property type="project" value="UniProtKB-UniRule"/>
</dbReference>
<evidence type="ECO:0000313" key="7">
    <source>
        <dbReference type="EMBL" id="MBB4175716.1"/>
    </source>
</evidence>
<dbReference type="GO" id="GO:0051539">
    <property type="term" value="F:4 iron, 4 sulfur cluster binding"/>
    <property type="evidence" value="ECO:0007669"/>
    <property type="project" value="UniProtKB-UniRule"/>
</dbReference>
<dbReference type="PANTHER" id="PTHR46509">
    <property type="entry name" value="PHOSPHOADENOSINE PHOSPHOSULFATE REDUCTASE"/>
    <property type="match status" value="1"/>
</dbReference>
<comment type="similarity">
    <text evidence="1 4">Belongs to the PAPS reductase family. CysH subfamily.</text>
</comment>
<dbReference type="EC" id="1.8.4.10" evidence="4"/>
<dbReference type="GO" id="GO:0005737">
    <property type="term" value="C:cytoplasm"/>
    <property type="evidence" value="ECO:0007669"/>
    <property type="project" value="UniProtKB-SubCell"/>
</dbReference>
<dbReference type="GO" id="GO:0046872">
    <property type="term" value="F:metal ion binding"/>
    <property type="evidence" value="ECO:0007669"/>
    <property type="project" value="UniProtKB-KW"/>
</dbReference>
<dbReference type="EMBL" id="JACIFU010000005">
    <property type="protein sequence ID" value="MBB4175716.1"/>
    <property type="molecule type" value="Genomic_DNA"/>
</dbReference>
<evidence type="ECO:0000256" key="2">
    <source>
        <dbReference type="ARBA" id="ARBA00023002"/>
    </source>
</evidence>
<dbReference type="GO" id="GO:0019379">
    <property type="term" value="P:sulfate assimilation, phosphoadenylyl sulfate reduction by phosphoadenylyl-sulfate reductase (thioredoxin)"/>
    <property type="evidence" value="ECO:0007669"/>
    <property type="project" value="UniProtKB-UniRule"/>
</dbReference>
<dbReference type="InterPro" id="IPR014729">
    <property type="entry name" value="Rossmann-like_a/b/a_fold"/>
</dbReference>
<dbReference type="InterPro" id="IPR004511">
    <property type="entry name" value="PAPS/APS_Rdtase"/>
</dbReference>
<keyword evidence="8" id="KW-1185">Reference proteome</keyword>
<dbReference type="HAMAP" id="MF_00063">
    <property type="entry name" value="CysH"/>
    <property type="match status" value="1"/>
</dbReference>
<proteinExistence type="inferred from homology"/>
<feature type="binding site" evidence="4">
    <location>
        <position position="221"/>
    </location>
    <ligand>
        <name>[4Fe-4S] cluster</name>
        <dbReference type="ChEBI" id="CHEBI:49883"/>
    </ligand>
</feature>
<protein>
    <recommendedName>
        <fullName evidence="4">Adenosine 5'-phosphosulfate reductase</fullName>
        <shortName evidence="4">APS reductase</shortName>
        <ecNumber evidence="4">1.8.4.10</ecNumber>
    </recommendedName>
    <alternativeName>
        <fullName evidence="4">5'-adenylylsulfate reductase</fullName>
    </alternativeName>
    <alternativeName>
        <fullName evidence="4">Thioredoxin-dependent 5'-adenylylsulfate reductase</fullName>
    </alternativeName>
</protein>
<dbReference type="Gene3D" id="3.40.50.620">
    <property type="entry name" value="HUPs"/>
    <property type="match status" value="1"/>
</dbReference>
<keyword evidence="2 4" id="KW-0560">Oxidoreductase</keyword>
<feature type="active site" description="Nucleophile; cysteine thiosulfonate intermediate" evidence="4">
    <location>
        <position position="247"/>
    </location>
</feature>
<feature type="binding site" evidence="4">
    <location>
        <position position="134"/>
    </location>
    <ligand>
        <name>[4Fe-4S] cluster</name>
        <dbReference type="ChEBI" id="CHEBI:49883"/>
    </ligand>
</feature>
<evidence type="ECO:0000256" key="3">
    <source>
        <dbReference type="ARBA" id="ARBA00024327"/>
    </source>
</evidence>
<comment type="caution">
    <text evidence="7">The sequence shown here is derived from an EMBL/GenBank/DDBJ whole genome shotgun (WGS) entry which is preliminary data.</text>
</comment>
<dbReference type="SUPFAM" id="SSF52402">
    <property type="entry name" value="Adenine nucleotide alpha hydrolases-like"/>
    <property type="match status" value="1"/>
</dbReference>
<comment type="pathway">
    <text evidence="3 4">Sulfur metabolism; hydrogen sulfide biosynthesis; sulfite from sulfate.</text>
</comment>
<sequence>MPLDTPPLHPLGPASAPSEASGGPQASTVARLNVQMRHHAAHDVMRAAVGAVPNLALVSSFGAESVALLHLAARVKKDLPVLFIDTEMLFPETLAYQRDVARKLGLTKITVIRAADIAAADPDGTLHRTDPDACCALRKTVPLQAALKNFDGWITGRKRFQSGTRAQLPHFETEEPEEGGTSRVKVNPLAFWSAQDVADYIEENNLPRHPLVARGYPSIGCAPCTSQVAPGEDPRAGRWRDQPKDECGIHFVNGKAVRSGASS</sequence>
<feature type="binding site" evidence="4">
    <location>
        <position position="135"/>
    </location>
    <ligand>
        <name>[4Fe-4S] cluster</name>
        <dbReference type="ChEBI" id="CHEBI:49883"/>
    </ligand>
</feature>
<keyword evidence="4" id="KW-0408">Iron</keyword>
<dbReference type="PIRSF" id="PIRSF000857">
    <property type="entry name" value="PAPS_reductase"/>
    <property type="match status" value="1"/>
</dbReference>
<dbReference type="InterPro" id="IPR002500">
    <property type="entry name" value="PAPS_reduct_dom"/>
</dbReference>
<name>A0A7W6MCT1_9RHOB</name>
<keyword evidence="4" id="KW-0411">Iron-sulfur</keyword>
<comment type="function">
    <text evidence="4">Catalyzes the formation of sulfite from adenosine 5'-phosphosulfate (APS) using thioredoxin as an electron donor.</text>
</comment>